<accession>A0A2V5IK76</accession>
<feature type="transmembrane region" description="Helical" evidence="1">
    <location>
        <begin position="96"/>
        <end position="117"/>
    </location>
</feature>
<dbReference type="EMBL" id="KZ825127">
    <property type="protein sequence ID" value="PYI20196.1"/>
    <property type="molecule type" value="Genomic_DNA"/>
</dbReference>
<organism evidence="2 3">
    <name type="scientific">Aspergillus violaceofuscus (strain CBS 115571)</name>
    <dbReference type="NCBI Taxonomy" id="1450538"/>
    <lineage>
        <taxon>Eukaryota</taxon>
        <taxon>Fungi</taxon>
        <taxon>Dikarya</taxon>
        <taxon>Ascomycota</taxon>
        <taxon>Pezizomycotina</taxon>
        <taxon>Eurotiomycetes</taxon>
        <taxon>Eurotiomycetidae</taxon>
        <taxon>Eurotiales</taxon>
        <taxon>Aspergillaceae</taxon>
        <taxon>Aspergillus</taxon>
    </lineage>
</organism>
<feature type="transmembrane region" description="Helical" evidence="1">
    <location>
        <begin position="149"/>
        <end position="169"/>
    </location>
</feature>
<keyword evidence="3" id="KW-1185">Reference proteome</keyword>
<sequence length="183" mass="20196">MRCLTRCSQSLSGTFLKSLIRPTRPRSILESKLPLAFVALIRALYAESGIMHIIPCNEDRGTPAATFHRQHHHQPNISNSIMPNTLIFARASRESLYVFTCLCCGLIAAPFSPLLAVSPFPSHVHSSTPISSYPQDALDTSQPKYFPGLHLSLLFCLQSILVAIFVLSLPECVLQWLVPLVVG</sequence>
<dbReference type="AlphaFoldDB" id="A0A2V5IK76"/>
<proteinExistence type="predicted"/>
<keyword evidence="1" id="KW-1133">Transmembrane helix</keyword>
<evidence type="ECO:0000313" key="2">
    <source>
        <dbReference type="EMBL" id="PYI20196.1"/>
    </source>
</evidence>
<gene>
    <name evidence="2" type="ORF">BO99DRAFT_115563</name>
</gene>
<evidence type="ECO:0000313" key="3">
    <source>
        <dbReference type="Proteomes" id="UP000249829"/>
    </source>
</evidence>
<keyword evidence="1" id="KW-0812">Transmembrane</keyword>
<dbReference type="Proteomes" id="UP000249829">
    <property type="component" value="Unassembled WGS sequence"/>
</dbReference>
<keyword evidence="1" id="KW-0472">Membrane</keyword>
<evidence type="ECO:0000256" key="1">
    <source>
        <dbReference type="SAM" id="Phobius"/>
    </source>
</evidence>
<protein>
    <submittedName>
        <fullName evidence="2">Uncharacterized protein</fullName>
    </submittedName>
</protein>
<name>A0A2V5IK76_ASPV1</name>
<reference evidence="2 3" key="1">
    <citation type="submission" date="2018-02" db="EMBL/GenBank/DDBJ databases">
        <title>The genomes of Aspergillus section Nigri reveals drivers in fungal speciation.</title>
        <authorList>
            <consortium name="DOE Joint Genome Institute"/>
            <person name="Vesth T.C."/>
            <person name="Nybo J."/>
            <person name="Theobald S."/>
            <person name="Brandl J."/>
            <person name="Frisvad J.C."/>
            <person name="Nielsen K.F."/>
            <person name="Lyhne E.K."/>
            <person name="Kogle M.E."/>
            <person name="Kuo A."/>
            <person name="Riley R."/>
            <person name="Clum A."/>
            <person name="Nolan M."/>
            <person name="Lipzen A."/>
            <person name="Salamov A."/>
            <person name="Henrissat B."/>
            <person name="Wiebenga A."/>
            <person name="De vries R.P."/>
            <person name="Grigoriev I.V."/>
            <person name="Mortensen U.H."/>
            <person name="Andersen M.R."/>
            <person name="Baker S.E."/>
        </authorList>
    </citation>
    <scope>NUCLEOTIDE SEQUENCE [LARGE SCALE GENOMIC DNA]</scope>
    <source>
        <strain evidence="2 3">CBS 115571</strain>
    </source>
</reference>